<keyword evidence="7 8" id="KW-0472">Membrane</keyword>
<dbReference type="Pfam" id="PF13231">
    <property type="entry name" value="PMT_2"/>
    <property type="match status" value="1"/>
</dbReference>
<evidence type="ECO:0000256" key="6">
    <source>
        <dbReference type="ARBA" id="ARBA00022989"/>
    </source>
</evidence>
<keyword evidence="6 8" id="KW-1133">Transmembrane helix</keyword>
<feature type="transmembrane region" description="Helical" evidence="8">
    <location>
        <begin position="237"/>
        <end position="260"/>
    </location>
</feature>
<feature type="transmembrane region" description="Helical" evidence="8">
    <location>
        <begin position="333"/>
        <end position="354"/>
    </location>
</feature>
<accession>A0A2D0MZV8</accession>
<gene>
    <name evidence="10" type="ORF">CRP01_35780</name>
</gene>
<evidence type="ECO:0000256" key="3">
    <source>
        <dbReference type="ARBA" id="ARBA00022676"/>
    </source>
</evidence>
<dbReference type="OrthoDB" id="915562at2"/>
<dbReference type="GO" id="GO:0009103">
    <property type="term" value="P:lipopolysaccharide biosynthetic process"/>
    <property type="evidence" value="ECO:0007669"/>
    <property type="project" value="UniProtKB-ARBA"/>
</dbReference>
<dbReference type="AlphaFoldDB" id="A0A2D0MZV8"/>
<feature type="transmembrane region" description="Helical" evidence="8">
    <location>
        <begin position="77"/>
        <end position="94"/>
    </location>
</feature>
<dbReference type="InterPro" id="IPR038731">
    <property type="entry name" value="RgtA/B/C-like"/>
</dbReference>
<evidence type="ECO:0000256" key="4">
    <source>
        <dbReference type="ARBA" id="ARBA00022679"/>
    </source>
</evidence>
<evidence type="ECO:0000313" key="10">
    <source>
        <dbReference type="EMBL" id="PHN01710.1"/>
    </source>
</evidence>
<keyword evidence="11" id="KW-1185">Reference proteome</keyword>
<keyword evidence="5 8" id="KW-0812">Transmembrane</keyword>
<dbReference type="GO" id="GO:0005886">
    <property type="term" value="C:plasma membrane"/>
    <property type="evidence" value="ECO:0007669"/>
    <property type="project" value="UniProtKB-SubCell"/>
</dbReference>
<dbReference type="PANTHER" id="PTHR33908">
    <property type="entry name" value="MANNOSYLTRANSFERASE YKCB-RELATED"/>
    <property type="match status" value="1"/>
</dbReference>
<evidence type="ECO:0000256" key="1">
    <source>
        <dbReference type="ARBA" id="ARBA00004651"/>
    </source>
</evidence>
<dbReference type="Gene3D" id="2.60.120.260">
    <property type="entry name" value="Galactose-binding domain-like"/>
    <property type="match status" value="1"/>
</dbReference>
<feature type="transmembrane region" description="Helical" evidence="8">
    <location>
        <begin position="130"/>
        <end position="147"/>
    </location>
</feature>
<evidence type="ECO:0000256" key="8">
    <source>
        <dbReference type="SAM" id="Phobius"/>
    </source>
</evidence>
<dbReference type="GO" id="GO:0016763">
    <property type="term" value="F:pentosyltransferase activity"/>
    <property type="evidence" value="ECO:0007669"/>
    <property type="project" value="TreeGrafter"/>
</dbReference>
<evidence type="ECO:0000313" key="11">
    <source>
        <dbReference type="Proteomes" id="UP000223913"/>
    </source>
</evidence>
<protein>
    <recommendedName>
        <fullName evidence="9">Glycosyltransferase RgtA/B/C/D-like domain-containing protein</fullName>
    </recommendedName>
</protein>
<feature type="domain" description="Glycosyltransferase RgtA/B/C/D-like" evidence="9">
    <location>
        <begin position="66"/>
        <end position="206"/>
    </location>
</feature>
<evidence type="ECO:0000259" key="9">
    <source>
        <dbReference type="Pfam" id="PF13231"/>
    </source>
</evidence>
<dbReference type="RefSeq" id="WP_099154896.1">
    <property type="nucleotide sequence ID" value="NZ_PDUD01000050.1"/>
</dbReference>
<dbReference type="Proteomes" id="UP000223913">
    <property type="component" value="Unassembled WGS sequence"/>
</dbReference>
<feature type="transmembrane region" description="Helical" evidence="8">
    <location>
        <begin position="370"/>
        <end position="389"/>
    </location>
</feature>
<organism evidence="10 11">
    <name type="scientific">Flavilitoribacter nigricans (strain ATCC 23147 / DSM 23189 / NBRC 102662 / NCIMB 1420 / SS-2)</name>
    <name type="common">Lewinella nigricans</name>
    <dbReference type="NCBI Taxonomy" id="1122177"/>
    <lineage>
        <taxon>Bacteria</taxon>
        <taxon>Pseudomonadati</taxon>
        <taxon>Bacteroidota</taxon>
        <taxon>Saprospiria</taxon>
        <taxon>Saprospirales</taxon>
        <taxon>Lewinellaceae</taxon>
        <taxon>Flavilitoribacter</taxon>
    </lineage>
</organism>
<dbReference type="InterPro" id="IPR050297">
    <property type="entry name" value="LipidA_mod_glycosyltrf_83"/>
</dbReference>
<evidence type="ECO:0000256" key="7">
    <source>
        <dbReference type="ARBA" id="ARBA00023136"/>
    </source>
</evidence>
<comment type="subcellular location">
    <subcellularLocation>
        <location evidence="1">Cell membrane</location>
        <topology evidence="1">Multi-pass membrane protein</topology>
    </subcellularLocation>
</comment>
<feature type="transmembrane region" description="Helical" evidence="8">
    <location>
        <begin position="106"/>
        <end position="123"/>
    </location>
</feature>
<feature type="transmembrane region" description="Helical" evidence="8">
    <location>
        <begin position="420"/>
        <end position="440"/>
    </location>
</feature>
<keyword evidence="2" id="KW-1003">Cell membrane</keyword>
<feature type="transmembrane region" description="Helical" evidence="8">
    <location>
        <begin position="280"/>
        <end position="298"/>
    </location>
</feature>
<keyword evidence="4" id="KW-0808">Transferase</keyword>
<proteinExistence type="predicted"/>
<dbReference type="EMBL" id="PDUD01000050">
    <property type="protein sequence ID" value="PHN01710.1"/>
    <property type="molecule type" value="Genomic_DNA"/>
</dbReference>
<feature type="transmembrane region" description="Helical" evidence="8">
    <location>
        <begin position="49"/>
        <end position="70"/>
    </location>
</feature>
<evidence type="ECO:0000256" key="2">
    <source>
        <dbReference type="ARBA" id="ARBA00022475"/>
    </source>
</evidence>
<dbReference type="PANTHER" id="PTHR33908:SF11">
    <property type="entry name" value="MEMBRANE PROTEIN"/>
    <property type="match status" value="1"/>
</dbReference>
<feature type="transmembrane region" description="Helical" evidence="8">
    <location>
        <begin position="153"/>
        <end position="186"/>
    </location>
</feature>
<name>A0A2D0MZV8_FLAN2</name>
<keyword evidence="3" id="KW-0328">Glycosyltransferase</keyword>
<reference evidence="10 11" key="1">
    <citation type="submission" date="2017-10" db="EMBL/GenBank/DDBJ databases">
        <title>The draft genome sequence of Lewinella nigricans NBRC 102662.</title>
        <authorList>
            <person name="Wang K."/>
        </authorList>
    </citation>
    <scope>NUCLEOTIDE SEQUENCE [LARGE SCALE GENOMIC DNA]</scope>
    <source>
        <strain evidence="10 11">NBRC 102662</strain>
    </source>
</reference>
<evidence type="ECO:0000256" key="5">
    <source>
        <dbReference type="ARBA" id="ARBA00022692"/>
    </source>
</evidence>
<comment type="caution">
    <text evidence="10">The sequence shown here is derived from an EMBL/GenBank/DDBJ whole genome shotgun (WGS) entry which is preliminary data.</text>
</comment>
<sequence length="692" mass="79621">MHKRDWIWFGLAWLTCIVLVNPIGAFPLNDDWGYALVVKHLVETGEYRPGTWPVMTLFTQVCWGAAFAWLFGFSFSILRISTLVLAISGSYWIFRECLRLGSSRYWAWIVLAGLALNPLYFHLSFSFMTDVPFTVAIIGAILLYRRALETDRIGYWLAAGLATIAATLIRQPALLLAPAFGLAAVLRRPDWRSLIRTILLVGLTYGALLWYVHFVGLEGETPGAPGSLQPLLRRLRFPLFWTLLTHRGGMILWYVSVFLFPPILLRSISLIADFRTTRKWVPLGAALVTILLLAIFSWQEIPVGNIVEFFGLGPTAMVGRDTRYMDAPVVYSAIWPLFQLAGYGIMALLLWLAYDRLQQFSNWPKWPDRTFWKLGLVFFILAYSLYLLLDKYHFDRYQLVILPALLLLLTPGRPQTYPRWARVAILVFLIAMGLFSVGATRDNLAWNRVRWTVLQSMIQEEGIPADQINGGMEFNGWYATAPQNPFSFDHKSWWFVAEDQYVLSFSRDLPCTIRNRAYPVRSWWPGPDTLYVHERAPVVRRDTIFSDLEQVVSDSNYLQSNFPEFPLAGVENRVTDRRHSGQHAFFLTPQNPYAGKIRLQPVQACEAITITAWRLGNDRSAGIVASAPNPDDFHTFQNIFTENARADGWHRLRHEIRLPEDYPSDQLDIYLWNPVIDSIWMDDVRVIWRRVQ</sequence>
<feature type="transmembrane region" description="Helical" evidence="8">
    <location>
        <begin position="198"/>
        <end position="217"/>
    </location>
</feature>